<evidence type="ECO:0000256" key="8">
    <source>
        <dbReference type="HAMAP-Rule" id="MF_00165"/>
    </source>
</evidence>
<dbReference type="GO" id="GO:0005524">
    <property type="term" value="F:ATP binding"/>
    <property type="evidence" value="ECO:0007669"/>
    <property type="project" value="UniProtKB-UniRule"/>
</dbReference>
<comment type="catalytic activity">
    <reaction evidence="7 8">
        <text>dTMP + ATP = dTDP + ADP</text>
        <dbReference type="Rhea" id="RHEA:13517"/>
        <dbReference type="ChEBI" id="CHEBI:30616"/>
        <dbReference type="ChEBI" id="CHEBI:58369"/>
        <dbReference type="ChEBI" id="CHEBI:63528"/>
        <dbReference type="ChEBI" id="CHEBI:456216"/>
        <dbReference type="EC" id="2.7.4.9"/>
    </reaction>
</comment>
<keyword evidence="4 8" id="KW-0547">Nucleotide-binding</keyword>
<dbReference type="GO" id="GO:0005737">
    <property type="term" value="C:cytoplasm"/>
    <property type="evidence" value="ECO:0007669"/>
    <property type="project" value="TreeGrafter"/>
</dbReference>
<evidence type="ECO:0000313" key="11">
    <source>
        <dbReference type="Proteomes" id="UP000178647"/>
    </source>
</evidence>
<dbReference type="Proteomes" id="UP000178647">
    <property type="component" value="Unassembled WGS sequence"/>
</dbReference>
<evidence type="ECO:0000256" key="4">
    <source>
        <dbReference type="ARBA" id="ARBA00022741"/>
    </source>
</evidence>
<dbReference type="GO" id="GO:0006235">
    <property type="term" value="P:dTTP biosynthetic process"/>
    <property type="evidence" value="ECO:0007669"/>
    <property type="project" value="UniProtKB-UniRule"/>
</dbReference>
<dbReference type="PANTHER" id="PTHR10344:SF4">
    <property type="entry name" value="UMP-CMP KINASE 2, MITOCHONDRIAL"/>
    <property type="match status" value="1"/>
</dbReference>
<keyword evidence="5 8" id="KW-0418">Kinase</keyword>
<comment type="function">
    <text evidence="8">Phosphorylation of dTMP to form dTDP in both de novo and salvage pathways of dTTP synthesis.</text>
</comment>
<comment type="similarity">
    <text evidence="1 8">Belongs to the thymidylate kinase family.</text>
</comment>
<dbReference type="SUPFAM" id="SSF52540">
    <property type="entry name" value="P-loop containing nucleoside triphosphate hydrolases"/>
    <property type="match status" value="1"/>
</dbReference>
<organism evidence="10 11">
    <name type="scientific">Candidatus Nealsonbacteria bacterium RIFCSPLOWO2_01_FULL_43_32</name>
    <dbReference type="NCBI Taxonomy" id="1801672"/>
    <lineage>
        <taxon>Bacteria</taxon>
        <taxon>Candidatus Nealsoniibacteriota</taxon>
    </lineage>
</organism>
<dbReference type="AlphaFoldDB" id="A0A1G2EG34"/>
<dbReference type="GO" id="GO:0006227">
    <property type="term" value="P:dUDP biosynthetic process"/>
    <property type="evidence" value="ECO:0007669"/>
    <property type="project" value="TreeGrafter"/>
</dbReference>
<comment type="caution">
    <text evidence="10">The sequence shown here is derived from an EMBL/GenBank/DDBJ whole genome shotgun (WGS) entry which is preliminary data.</text>
</comment>
<comment type="caution">
    <text evidence="8">Lacks conserved residue(s) required for the propagation of feature annotation.</text>
</comment>
<dbReference type="InterPro" id="IPR039430">
    <property type="entry name" value="Thymidylate_kin-like_dom"/>
</dbReference>
<dbReference type="PANTHER" id="PTHR10344">
    <property type="entry name" value="THYMIDYLATE KINASE"/>
    <property type="match status" value="1"/>
</dbReference>
<dbReference type="GO" id="GO:0006233">
    <property type="term" value="P:dTDP biosynthetic process"/>
    <property type="evidence" value="ECO:0007669"/>
    <property type="project" value="InterPro"/>
</dbReference>
<evidence type="ECO:0000256" key="3">
    <source>
        <dbReference type="ARBA" id="ARBA00022727"/>
    </source>
</evidence>
<sequence>MIKNPYLGKFIAFEGLDGSGQSTQANLLKDFLVSEGFKVILTKEPTKDSQAGKEIRQVLDKNTLVEPVYLQELFIQDRKEHLENLIIPVLQQNNIVISDRYFFSTFAYGVSDGLDLAWLMELNSAFLVPDLTFILKVRPEICLERIKKRGSAQTLFEETQKLEKVWQTYAILPNHIKNVYIIGGERPINEIAEEMKSHVHLKLNL</sequence>
<evidence type="ECO:0000256" key="2">
    <source>
        <dbReference type="ARBA" id="ARBA00022679"/>
    </source>
</evidence>
<accession>A0A1G2EG34</accession>
<reference evidence="10 11" key="1">
    <citation type="journal article" date="2016" name="Nat. Commun.">
        <title>Thousands of microbial genomes shed light on interconnected biogeochemical processes in an aquifer system.</title>
        <authorList>
            <person name="Anantharaman K."/>
            <person name="Brown C.T."/>
            <person name="Hug L.A."/>
            <person name="Sharon I."/>
            <person name="Castelle C.J."/>
            <person name="Probst A.J."/>
            <person name="Thomas B.C."/>
            <person name="Singh A."/>
            <person name="Wilkins M.J."/>
            <person name="Karaoz U."/>
            <person name="Brodie E.L."/>
            <person name="Williams K.H."/>
            <person name="Hubbard S.S."/>
            <person name="Banfield J.F."/>
        </authorList>
    </citation>
    <scope>NUCLEOTIDE SEQUENCE [LARGE SCALE GENOMIC DNA]</scope>
</reference>
<dbReference type="InterPro" id="IPR018094">
    <property type="entry name" value="Thymidylate_kinase"/>
</dbReference>
<evidence type="ECO:0000313" key="10">
    <source>
        <dbReference type="EMBL" id="OGZ24736.1"/>
    </source>
</evidence>
<dbReference type="EMBL" id="MHMH01000006">
    <property type="protein sequence ID" value="OGZ24736.1"/>
    <property type="molecule type" value="Genomic_DNA"/>
</dbReference>
<dbReference type="CDD" id="cd01672">
    <property type="entry name" value="TMPK"/>
    <property type="match status" value="1"/>
</dbReference>
<dbReference type="Pfam" id="PF02223">
    <property type="entry name" value="Thymidylate_kin"/>
    <property type="match status" value="1"/>
</dbReference>
<dbReference type="InterPro" id="IPR027417">
    <property type="entry name" value="P-loop_NTPase"/>
</dbReference>
<proteinExistence type="inferred from homology"/>
<feature type="domain" description="Thymidylate kinase-like" evidence="9">
    <location>
        <begin position="13"/>
        <end position="194"/>
    </location>
</feature>
<evidence type="ECO:0000259" key="9">
    <source>
        <dbReference type="Pfam" id="PF02223"/>
    </source>
</evidence>
<gene>
    <name evidence="8" type="primary">tmk</name>
    <name evidence="10" type="ORF">A2896_02555</name>
</gene>
<name>A0A1G2EG34_9BACT</name>
<evidence type="ECO:0000256" key="1">
    <source>
        <dbReference type="ARBA" id="ARBA00009776"/>
    </source>
</evidence>
<dbReference type="Gene3D" id="3.40.50.300">
    <property type="entry name" value="P-loop containing nucleotide triphosphate hydrolases"/>
    <property type="match status" value="1"/>
</dbReference>
<keyword evidence="2 8" id="KW-0808">Transferase</keyword>
<protein>
    <recommendedName>
        <fullName evidence="8">Thymidylate kinase</fullName>
        <ecNumber evidence="8">2.7.4.9</ecNumber>
    </recommendedName>
    <alternativeName>
        <fullName evidence="8">dTMP kinase</fullName>
    </alternativeName>
</protein>
<evidence type="ECO:0000256" key="7">
    <source>
        <dbReference type="ARBA" id="ARBA00048743"/>
    </source>
</evidence>
<evidence type="ECO:0000256" key="6">
    <source>
        <dbReference type="ARBA" id="ARBA00022840"/>
    </source>
</evidence>
<dbReference type="EC" id="2.7.4.9" evidence="8"/>
<keyword evidence="6 8" id="KW-0067">ATP-binding</keyword>
<dbReference type="GO" id="GO:0004798">
    <property type="term" value="F:dTMP kinase activity"/>
    <property type="evidence" value="ECO:0007669"/>
    <property type="project" value="UniProtKB-UniRule"/>
</dbReference>
<dbReference type="HAMAP" id="MF_00165">
    <property type="entry name" value="Thymidylate_kinase"/>
    <property type="match status" value="1"/>
</dbReference>
<dbReference type="NCBIfam" id="TIGR00041">
    <property type="entry name" value="DTMP_kinase"/>
    <property type="match status" value="1"/>
</dbReference>
<evidence type="ECO:0000256" key="5">
    <source>
        <dbReference type="ARBA" id="ARBA00022777"/>
    </source>
</evidence>
<dbReference type="STRING" id="1801672.A2896_02555"/>
<keyword evidence="3 8" id="KW-0545">Nucleotide biosynthesis</keyword>